<dbReference type="PRINTS" id="PR00301">
    <property type="entry name" value="HEATSHOCK70"/>
</dbReference>
<keyword evidence="3 5" id="KW-0067">ATP-binding</keyword>
<comment type="similarity">
    <text evidence="1 5">Belongs to the heat shock protein 70 family.</text>
</comment>
<dbReference type="SUPFAM" id="SSF100920">
    <property type="entry name" value="Heat shock protein 70kD (HSP70), peptide-binding domain"/>
    <property type="match status" value="1"/>
</dbReference>
<evidence type="ECO:0000313" key="6">
    <source>
        <dbReference type="EMBL" id="OQV20609.1"/>
    </source>
</evidence>
<comment type="caution">
    <text evidence="6">The sequence shown here is derived from an EMBL/GenBank/DDBJ whole genome shotgun (WGS) entry which is preliminary data.</text>
</comment>
<dbReference type="Gene3D" id="3.30.30.30">
    <property type="match status" value="1"/>
</dbReference>
<dbReference type="PROSITE" id="PS00297">
    <property type="entry name" value="HSP70_1"/>
    <property type="match status" value="1"/>
</dbReference>
<dbReference type="PROSITE" id="PS00329">
    <property type="entry name" value="HSP70_2"/>
    <property type="match status" value="1"/>
</dbReference>
<sequence>MANEFVIGIDLGTTYSCVAVYKNGKPQVIPNGAGSNTIPSYVAYENAGFITGTEAKDNASSNPKNTIFAVKRIIGRRFEDPEVARNQKRWPFDIVNAGGFPAVQLAYDGEVITFRPEDISAEILKSLKQNADDFLGTPVKKAVITVPASFTDAQKKATRLAGQKAGLDVIGIINEPTAAAVAYGVQNRAKGSNKNTILVFDFGGGTLDVTILQAKGENEFRTLTTQGNMQFGGEDFDQRLMDKLVADFEREHGRGLSQNISALARVRREAERGKRTLSSVQRSSFAIHSLHNKKPLNTVLTREQFEEVCSDLYPKVLVPIKEALRTANLQPKDIHQVVPVGGSSKMPKIQEMLMNFFSREQIYRDIDMDEAIAKGAAVFAYSQTDADGLMEINIQDVIPNTLGIELHDKSMLALLRKDTPYPAQVNEKVCTAVENQSSAVFKVYEGEDVAVAGRNKLWGTLVLTNIRKAKAGEVSFTITFKYDVSGLLQVTVTEDGNNKNKADIEIRI</sequence>
<dbReference type="InterPro" id="IPR018181">
    <property type="entry name" value="Heat_shock_70_CS"/>
</dbReference>
<organism evidence="6 7">
    <name type="scientific">Hypsibius exemplaris</name>
    <name type="common">Freshwater tardigrade</name>
    <dbReference type="NCBI Taxonomy" id="2072580"/>
    <lineage>
        <taxon>Eukaryota</taxon>
        <taxon>Metazoa</taxon>
        <taxon>Ecdysozoa</taxon>
        <taxon>Tardigrada</taxon>
        <taxon>Eutardigrada</taxon>
        <taxon>Parachela</taxon>
        <taxon>Hypsibioidea</taxon>
        <taxon>Hypsibiidae</taxon>
        <taxon>Hypsibius</taxon>
    </lineage>
</organism>
<evidence type="ECO:0000256" key="5">
    <source>
        <dbReference type="RuleBase" id="RU003322"/>
    </source>
</evidence>
<name>A0A1W0WZI3_HYPEX</name>
<keyword evidence="6" id="KW-0346">Stress response</keyword>
<dbReference type="InterPro" id="IPR029047">
    <property type="entry name" value="HSP70_peptide-bd_sf"/>
</dbReference>
<dbReference type="AlphaFoldDB" id="A0A1W0WZI3"/>
<dbReference type="CDD" id="cd24028">
    <property type="entry name" value="ASKHA_NBD_HSP70_HSPA1-like"/>
    <property type="match status" value="1"/>
</dbReference>
<dbReference type="FunFam" id="3.30.30.30:FF:000001">
    <property type="entry name" value="heat shock 70 kDa protein-like"/>
    <property type="match status" value="1"/>
</dbReference>
<dbReference type="PANTHER" id="PTHR19375">
    <property type="entry name" value="HEAT SHOCK PROTEIN 70KDA"/>
    <property type="match status" value="1"/>
</dbReference>
<dbReference type="FunFam" id="3.90.640.10:FF:000010">
    <property type="entry name" value="heat shock 70 kDa protein 14"/>
    <property type="match status" value="1"/>
</dbReference>
<evidence type="ECO:0000256" key="4">
    <source>
        <dbReference type="ARBA" id="ARBA00023186"/>
    </source>
</evidence>
<dbReference type="GO" id="GO:0006950">
    <property type="term" value="P:response to stress"/>
    <property type="evidence" value="ECO:0007669"/>
    <property type="project" value="UniProtKB-ARBA"/>
</dbReference>
<dbReference type="Gene3D" id="3.90.640.10">
    <property type="entry name" value="Actin, Chain A, domain 4"/>
    <property type="match status" value="1"/>
</dbReference>
<evidence type="ECO:0000313" key="7">
    <source>
        <dbReference type="Proteomes" id="UP000192578"/>
    </source>
</evidence>
<dbReference type="GO" id="GO:0140662">
    <property type="term" value="F:ATP-dependent protein folding chaperone"/>
    <property type="evidence" value="ECO:0007669"/>
    <property type="project" value="InterPro"/>
</dbReference>
<keyword evidence="2 5" id="KW-0547">Nucleotide-binding</keyword>
<gene>
    <name evidence="6" type="ORF">BV898_05428</name>
</gene>
<protein>
    <submittedName>
        <fullName evidence="6">Heat shock 70 kDa protein 1</fullName>
    </submittedName>
</protein>
<keyword evidence="4" id="KW-0143">Chaperone</keyword>
<dbReference type="GO" id="GO:0005524">
    <property type="term" value="F:ATP binding"/>
    <property type="evidence" value="ECO:0007669"/>
    <property type="project" value="UniProtKB-KW"/>
</dbReference>
<dbReference type="Pfam" id="PF00012">
    <property type="entry name" value="HSP70"/>
    <property type="match status" value="1"/>
</dbReference>
<keyword evidence="7" id="KW-1185">Reference proteome</keyword>
<dbReference type="Gene3D" id="2.60.34.10">
    <property type="entry name" value="Substrate Binding Domain Of DNAk, Chain A, domain 1"/>
    <property type="match status" value="1"/>
</dbReference>
<dbReference type="Proteomes" id="UP000192578">
    <property type="component" value="Unassembled WGS sequence"/>
</dbReference>
<dbReference type="EMBL" id="MTYJ01000029">
    <property type="protein sequence ID" value="OQV20609.1"/>
    <property type="molecule type" value="Genomic_DNA"/>
</dbReference>
<dbReference type="SUPFAM" id="SSF53067">
    <property type="entry name" value="Actin-like ATPase domain"/>
    <property type="match status" value="2"/>
</dbReference>
<proteinExistence type="inferred from homology"/>
<dbReference type="OrthoDB" id="2401965at2759"/>
<accession>A0A1W0WZI3</accession>
<evidence type="ECO:0000256" key="2">
    <source>
        <dbReference type="ARBA" id="ARBA00022741"/>
    </source>
</evidence>
<dbReference type="FunFam" id="3.30.420.40:FF:000046">
    <property type="entry name" value="Chaperone protein HscA"/>
    <property type="match status" value="1"/>
</dbReference>
<reference evidence="7" key="1">
    <citation type="submission" date="2017-01" db="EMBL/GenBank/DDBJ databases">
        <title>Comparative genomics of anhydrobiosis in the tardigrade Hypsibius dujardini.</title>
        <authorList>
            <person name="Yoshida Y."/>
            <person name="Koutsovoulos G."/>
            <person name="Laetsch D."/>
            <person name="Stevens L."/>
            <person name="Kumar S."/>
            <person name="Horikawa D."/>
            <person name="Ishino K."/>
            <person name="Komine S."/>
            <person name="Tomita M."/>
            <person name="Blaxter M."/>
            <person name="Arakawa K."/>
        </authorList>
    </citation>
    <scope>NUCLEOTIDE SEQUENCE [LARGE SCALE GENOMIC DNA]</scope>
    <source>
        <strain evidence="7">Z151</strain>
    </source>
</reference>
<dbReference type="InterPro" id="IPR013126">
    <property type="entry name" value="Hsp_70_fam"/>
</dbReference>
<evidence type="ECO:0000256" key="1">
    <source>
        <dbReference type="ARBA" id="ARBA00007381"/>
    </source>
</evidence>
<dbReference type="Gene3D" id="3.30.420.40">
    <property type="match status" value="2"/>
</dbReference>
<evidence type="ECO:0000256" key="3">
    <source>
        <dbReference type="ARBA" id="ARBA00022840"/>
    </source>
</evidence>
<dbReference type="InterPro" id="IPR043129">
    <property type="entry name" value="ATPase_NBD"/>
</dbReference>